<reference evidence="6" key="1">
    <citation type="journal article" date="2019" name="Int. J. Syst. Evol. Microbiol.">
        <title>The Global Catalogue of Microorganisms (GCM) 10K type strain sequencing project: providing services to taxonomists for standard genome sequencing and annotation.</title>
        <authorList>
            <consortium name="The Broad Institute Genomics Platform"/>
            <consortium name="The Broad Institute Genome Sequencing Center for Infectious Disease"/>
            <person name="Wu L."/>
            <person name="Ma J."/>
        </authorList>
    </citation>
    <scope>NUCLEOTIDE SEQUENCE [LARGE SCALE GENOMIC DNA]</scope>
    <source>
        <strain evidence="6">KCTC 23723</strain>
    </source>
</reference>
<evidence type="ECO:0000313" key="5">
    <source>
        <dbReference type="EMBL" id="GGW61239.1"/>
    </source>
</evidence>
<dbReference type="InterPro" id="IPR036388">
    <property type="entry name" value="WH-like_DNA-bd_sf"/>
</dbReference>
<dbReference type="SMART" id="SM00345">
    <property type="entry name" value="HTH_GNTR"/>
    <property type="match status" value="1"/>
</dbReference>
<keyword evidence="6" id="KW-1185">Reference proteome</keyword>
<evidence type="ECO:0000259" key="4">
    <source>
        <dbReference type="PROSITE" id="PS50949"/>
    </source>
</evidence>
<comment type="caution">
    <text evidence="5">The sequence shown here is derived from an EMBL/GenBank/DDBJ whole genome shotgun (WGS) entry which is preliminary data.</text>
</comment>
<dbReference type="SUPFAM" id="SSF48008">
    <property type="entry name" value="GntR ligand-binding domain-like"/>
    <property type="match status" value="1"/>
</dbReference>
<keyword evidence="3" id="KW-0804">Transcription</keyword>
<feature type="domain" description="HTH gntR-type" evidence="4">
    <location>
        <begin position="7"/>
        <end position="75"/>
    </location>
</feature>
<name>A0ABQ2WNY9_9ALTE</name>
<keyword evidence="2" id="KW-0238">DNA-binding</keyword>
<dbReference type="InterPro" id="IPR011711">
    <property type="entry name" value="GntR_C"/>
</dbReference>
<evidence type="ECO:0000313" key="6">
    <source>
        <dbReference type="Proteomes" id="UP000634667"/>
    </source>
</evidence>
<sequence length="233" mass="25684">MKNAPRQNLTHQLTNDLGLAIVQGTYPVGTGLPSEAELCVEYDVSRSSTREAVKMLSAKGLISSRPKQGIRVLPESNWNMFDTDVLRWILSSKPSLALLKEFTQVRVALEPQAAALASVTASYKQLEAIEQALGRMIEAEQGLDDPLEADIAFHTSVLAASNNRFFLQLTEFISTALRVSIRYTNRIKGVPGADVQKHADILNTIKSRNPERAKKAVEAILDEALELIESKLE</sequence>
<keyword evidence="1" id="KW-0805">Transcription regulation</keyword>
<dbReference type="CDD" id="cd07377">
    <property type="entry name" value="WHTH_GntR"/>
    <property type="match status" value="1"/>
</dbReference>
<dbReference type="PANTHER" id="PTHR43537">
    <property type="entry name" value="TRANSCRIPTIONAL REGULATOR, GNTR FAMILY"/>
    <property type="match status" value="1"/>
</dbReference>
<dbReference type="RefSeq" id="WP_189482441.1">
    <property type="nucleotide sequence ID" value="NZ_BMYR01000006.1"/>
</dbReference>
<dbReference type="Pfam" id="PF07729">
    <property type="entry name" value="FCD"/>
    <property type="match status" value="1"/>
</dbReference>
<proteinExistence type="predicted"/>
<dbReference type="SMART" id="SM00895">
    <property type="entry name" value="FCD"/>
    <property type="match status" value="1"/>
</dbReference>
<dbReference type="Gene3D" id="1.20.120.530">
    <property type="entry name" value="GntR ligand-binding domain-like"/>
    <property type="match status" value="1"/>
</dbReference>
<dbReference type="InterPro" id="IPR036390">
    <property type="entry name" value="WH_DNA-bd_sf"/>
</dbReference>
<dbReference type="Gene3D" id="1.10.10.10">
    <property type="entry name" value="Winged helix-like DNA-binding domain superfamily/Winged helix DNA-binding domain"/>
    <property type="match status" value="1"/>
</dbReference>
<gene>
    <name evidence="5" type="ORF">GCM10008111_16740</name>
</gene>
<accession>A0ABQ2WNY9</accession>
<dbReference type="Pfam" id="PF00392">
    <property type="entry name" value="GntR"/>
    <property type="match status" value="1"/>
</dbReference>
<evidence type="ECO:0000256" key="1">
    <source>
        <dbReference type="ARBA" id="ARBA00023015"/>
    </source>
</evidence>
<dbReference type="InterPro" id="IPR000524">
    <property type="entry name" value="Tscrpt_reg_HTH_GntR"/>
</dbReference>
<dbReference type="InterPro" id="IPR008920">
    <property type="entry name" value="TF_FadR/GntR_C"/>
</dbReference>
<dbReference type="SUPFAM" id="SSF46785">
    <property type="entry name" value="Winged helix' DNA-binding domain"/>
    <property type="match status" value="1"/>
</dbReference>
<organism evidence="5 6">
    <name type="scientific">Alishewanella tabrizica</name>
    <dbReference type="NCBI Taxonomy" id="671278"/>
    <lineage>
        <taxon>Bacteria</taxon>
        <taxon>Pseudomonadati</taxon>
        <taxon>Pseudomonadota</taxon>
        <taxon>Gammaproteobacteria</taxon>
        <taxon>Alteromonadales</taxon>
        <taxon>Alteromonadaceae</taxon>
        <taxon>Alishewanella</taxon>
    </lineage>
</organism>
<evidence type="ECO:0000256" key="3">
    <source>
        <dbReference type="ARBA" id="ARBA00023163"/>
    </source>
</evidence>
<dbReference type="PANTHER" id="PTHR43537:SF44">
    <property type="entry name" value="GNTR FAMILY REGULATORY PROTEIN"/>
    <property type="match status" value="1"/>
</dbReference>
<dbReference type="EMBL" id="BMYR01000006">
    <property type="protein sequence ID" value="GGW61239.1"/>
    <property type="molecule type" value="Genomic_DNA"/>
</dbReference>
<dbReference type="PROSITE" id="PS50949">
    <property type="entry name" value="HTH_GNTR"/>
    <property type="match status" value="1"/>
</dbReference>
<dbReference type="PRINTS" id="PR00035">
    <property type="entry name" value="HTHGNTR"/>
</dbReference>
<dbReference type="Proteomes" id="UP000634667">
    <property type="component" value="Unassembled WGS sequence"/>
</dbReference>
<protein>
    <submittedName>
        <fullName evidence="5">GntR family transcriptional regulator</fullName>
    </submittedName>
</protein>
<evidence type="ECO:0000256" key="2">
    <source>
        <dbReference type="ARBA" id="ARBA00023125"/>
    </source>
</evidence>